<reference evidence="2" key="1">
    <citation type="journal article" date="2013" name="Ind. Biotechnol.">
        <title>Comparative genomics analysis of Trichoderma reesei strains.</title>
        <authorList>
            <person name="Koike H."/>
            <person name="Aerts A."/>
            <person name="LaButti K."/>
            <person name="Grigoriev I.V."/>
            <person name="Baker S.E."/>
        </authorList>
    </citation>
    <scope>NUCLEOTIDE SEQUENCE [LARGE SCALE GENOMIC DNA]</scope>
    <source>
        <strain evidence="2">ATCC 56765 / BCRC 32924 / NRRL 11460 / Rut C-30</strain>
    </source>
</reference>
<protein>
    <submittedName>
        <fullName evidence="1">Uncharacterized protein</fullName>
    </submittedName>
</protein>
<organism evidence="1 2">
    <name type="scientific">Hypocrea jecorina (strain ATCC 56765 / BCRC 32924 / NRRL 11460 / Rut C-30)</name>
    <name type="common">Trichoderma reesei</name>
    <dbReference type="NCBI Taxonomy" id="1344414"/>
    <lineage>
        <taxon>Eukaryota</taxon>
        <taxon>Fungi</taxon>
        <taxon>Dikarya</taxon>
        <taxon>Ascomycota</taxon>
        <taxon>Pezizomycotina</taxon>
        <taxon>Sordariomycetes</taxon>
        <taxon>Hypocreomycetidae</taxon>
        <taxon>Hypocreales</taxon>
        <taxon>Hypocreaceae</taxon>
        <taxon>Trichoderma</taxon>
    </lineage>
</organism>
<gene>
    <name evidence="1" type="ORF">M419DRAFT_32154</name>
</gene>
<evidence type="ECO:0000313" key="2">
    <source>
        <dbReference type="Proteomes" id="UP000024376"/>
    </source>
</evidence>
<name>A0A024SN31_HYPJR</name>
<dbReference type="AlphaFoldDB" id="A0A024SN31"/>
<proteinExistence type="predicted"/>
<dbReference type="HOGENOM" id="CLU_2028379_0_0_1"/>
<sequence>MQGTDWVGFPPAVRATVARTVSHAAANGCGRHRIATEAERASRWSSRWSSPVAAAHRPRWPGTNVSAWELVERVVGGCGQTEQSVNEHFIRDEQQPRCIETAKGGVALYYQQIRTANTSPRP</sequence>
<evidence type="ECO:0000313" key="1">
    <source>
        <dbReference type="EMBL" id="ETS06885.1"/>
    </source>
</evidence>
<dbReference type="KEGG" id="trr:M419DRAFT_32154"/>
<accession>A0A024SN31</accession>
<dbReference type="Proteomes" id="UP000024376">
    <property type="component" value="Unassembled WGS sequence"/>
</dbReference>
<dbReference type="EMBL" id="KI911139">
    <property type="protein sequence ID" value="ETS06885.1"/>
    <property type="molecule type" value="Genomic_DNA"/>
</dbReference>